<comment type="subcellular location">
    <subcellularLocation>
        <location evidence="1">Membrane</location>
    </subcellularLocation>
</comment>
<protein>
    <submittedName>
        <fullName evidence="3">NAD-dependent epimerase/dehydratase family protein</fullName>
    </submittedName>
</protein>
<proteinExistence type="predicted"/>
<name>A0A4R1KZ84_9BACT</name>
<dbReference type="InterPro" id="IPR036291">
    <property type="entry name" value="NAD(P)-bd_dom_sf"/>
</dbReference>
<dbReference type="InterPro" id="IPR001509">
    <property type="entry name" value="Epimerase_deHydtase"/>
</dbReference>
<comment type="caution">
    <text evidence="3">The sequence shown here is derived from an EMBL/GenBank/DDBJ whole genome shotgun (WGS) entry which is preliminary data.</text>
</comment>
<feature type="domain" description="NAD-dependent epimerase/dehydratase" evidence="2">
    <location>
        <begin position="3"/>
        <end position="99"/>
    </location>
</feature>
<dbReference type="EMBL" id="SMGK01000006">
    <property type="protein sequence ID" value="TCK70885.1"/>
    <property type="molecule type" value="Genomic_DNA"/>
</dbReference>
<organism evidence="3 4">
    <name type="scientific">Acidipila rosea</name>
    <dbReference type="NCBI Taxonomy" id="768535"/>
    <lineage>
        <taxon>Bacteria</taxon>
        <taxon>Pseudomonadati</taxon>
        <taxon>Acidobacteriota</taxon>
        <taxon>Terriglobia</taxon>
        <taxon>Terriglobales</taxon>
        <taxon>Acidobacteriaceae</taxon>
        <taxon>Acidipila</taxon>
    </lineage>
</organism>
<dbReference type="Pfam" id="PF01370">
    <property type="entry name" value="Epimerase"/>
    <property type="match status" value="1"/>
</dbReference>
<dbReference type="Proteomes" id="UP000295210">
    <property type="component" value="Unassembled WGS sequence"/>
</dbReference>
<dbReference type="Gene3D" id="3.40.50.720">
    <property type="entry name" value="NAD(P)-binding Rossmann-like Domain"/>
    <property type="match status" value="1"/>
</dbReference>
<accession>A0A4R1KZ84</accession>
<keyword evidence="4" id="KW-1185">Reference proteome</keyword>
<evidence type="ECO:0000313" key="4">
    <source>
        <dbReference type="Proteomes" id="UP000295210"/>
    </source>
</evidence>
<evidence type="ECO:0000256" key="1">
    <source>
        <dbReference type="ARBA" id="ARBA00004370"/>
    </source>
</evidence>
<dbReference type="OrthoDB" id="9785372at2"/>
<dbReference type="PANTHER" id="PTHR14097">
    <property type="entry name" value="OXIDOREDUCTASE HTATIP2"/>
    <property type="match status" value="1"/>
</dbReference>
<dbReference type="PANTHER" id="PTHR14097:SF8">
    <property type="entry name" value="NAD(P)-BINDING DOMAIN-CONTAINING PROTEIN"/>
    <property type="match status" value="1"/>
</dbReference>
<reference evidence="3 4" key="1">
    <citation type="submission" date="2019-03" db="EMBL/GenBank/DDBJ databases">
        <title>Genomic Encyclopedia of Type Strains, Phase IV (KMG-IV): sequencing the most valuable type-strain genomes for metagenomic binning, comparative biology and taxonomic classification.</title>
        <authorList>
            <person name="Goeker M."/>
        </authorList>
    </citation>
    <scope>NUCLEOTIDE SEQUENCE [LARGE SCALE GENOMIC DNA]</scope>
    <source>
        <strain evidence="3 4">DSM 103428</strain>
    </source>
</reference>
<evidence type="ECO:0000259" key="2">
    <source>
        <dbReference type="Pfam" id="PF01370"/>
    </source>
</evidence>
<gene>
    <name evidence="3" type="ORF">C7378_3275</name>
</gene>
<dbReference type="GO" id="GO:0016020">
    <property type="term" value="C:membrane"/>
    <property type="evidence" value="ECO:0007669"/>
    <property type="project" value="UniProtKB-SubCell"/>
</dbReference>
<sequence length="218" mass="24429">MRVILTGATGMVGEGVLLECLQHPAIEAVLLVSRRPYGVQHPKVKECIVPDFLRIEDCTSQLSGYDACFYCAGVSSRGMSEAEYTHVTYEITVHFARVLAGLNPQMIFDFVSGELTDSSEQGKLMWARVKGKTENELMRCGFRKVYNFRPGFMKPTAGQRNVKGYYRVIGGIYPLLHLLFPNHVSTLREVGLAMIHSVLKDYPRQVLEVKDIKALARG</sequence>
<dbReference type="RefSeq" id="WP_131998992.1">
    <property type="nucleotide sequence ID" value="NZ_SMGK01000006.1"/>
</dbReference>
<dbReference type="SUPFAM" id="SSF51735">
    <property type="entry name" value="NAD(P)-binding Rossmann-fold domains"/>
    <property type="match status" value="1"/>
</dbReference>
<dbReference type="AlphaFoldDB" id="A0A4R1KZ84"/>
<evidence type="ECO:0000313" key="3">
    <source>
        <dbReference type="EMBL" id="TCK70885.1"/>
    </source>
</evidence>